<evidence type="ECO:0000256" key="2">
    <source>
        <dbReference type="ARBA" id="ARBA00022649"/>
    </source>
</evidence>
<dbReference type="Pfam" id="PF05016">
    <property type="entry name" value="ParE_toxin"/>
    <property type="match status" value="1"/>
</dbReference>
<dbReference type="Gene3D" id="3.30.2310.20">
    <property type="entry name" value="RelE-like"/>
    <property type="match status" value="1"/>
</dbReference>
<name>A0ABP3GFH4_9ALTE</name>
<dbReference type="PANTHER" id="PTHR35601">
    <property type="entry name" value="TOXIN RELE"/>
    <property type="match status" value="1"/>
</dbReference>
<dbReference type="NCBIfam" id="TIGR02385">
    <property type="entry name" value="RelE_StbE"/>
    <property type="match status" value="1"/>
</dbReference>
<accession>A0ABP3GFH4</accession>
<organism evidence="3 4">
    <name type="scientific">Bowmanella denitrificans</name>
    <dbReference type="NCBI Taxonomy" id="366582"/>
    <lineage>
        <taxon>Bacteria</taxon>
        <taxon>Pseudomonadati</taxon>
        <taxon>Pseudomonadota</taxon>
        <taxon>Gammaproteobacteria</taxon>
        <taxon>Alteromonadales</taxon>
        <taxon>Alteromonadaceae</taxon>
        <taxon>Bowmanella</taxon>
    </lineage>
</organism>
<evidence type="ECO:0000313" key="3">
    <source>
        <dbReference type="EMBL" id="GAA0344290.1"/>
    </source>
</evidence>
<dbReference type="EMBL" id="BAAAEI010000006">
    <property type="protein sequence ID" value="GAA0344290.1"/>
    <property type="molecule type" value="Genomic_DNA"/>
</dbReference>
<evidence type="ECO:0000256" key="1">
    <source>
        <dbReference type="ARBA" id="ARBA00006226"/>
    </source>
</evidence>
<proteinExistence type="inferred from homology"/>
<gene>
    <name evidence="3" type="ORF">GCM10009092_05910</name>
</gene>
<dbReference type="RefSeq" id="WP_343841587.1">
    <property type="nucleotide sequence ID" value="NZ_BAAAEI010000006.1"/>
</dbReference>
<comment type="similarity">
    <text evidence="1">Belongs to the RelE toxin family.</text>
</comment>
<evidence type="ECO:0000313" key="4">
    <source>
        <dbReference type="Proteomes" id="UP001501757"/>
    </source>
</evidence>
<dbReference type="PANTHER" id="PTHR35601:SF1">
    <property type="entry name" value="TOXIN RELE"/>
    <property type="match status" value="1"/>
</dbReference>
<comment type="caution">
    <text evidence="3">The sequence shown here is derived from an EMBL/GenBank/DDBJ whole genome shotgun (WGS) entry which is preliminary data.</text>
</comment>
<protein>
    <submittedName>
        <fullName evidence="3">Type II toxin-antitoxin system RelE/ParE family toxin</fullName>
    </submittedName>
</protein>
<sequence length="89" mass="10236">MEKYRISFKKSVIKDFKTIPKSDVKKILARIDSLADDPRQDGAIKLSGHDLYRVRQGLYRIIYAIKDNELIVQVIKVGHRSDVYRGSTG</sequence>
<keyword evidence="4" id="KW-1185">Reference proteome</keyword>
<keyword evidence="2" id="KW-1277">Toxin-antitoxin system</keyword>
<dbReference type="SUPFAM" id="SSF143011">
    <property type="entry name" value="RelE-like"/>
    <property type="match status" value="1"/>
</dbReference>
<dbReference type="InterPro" id="IPR007712">
    <property type="entry name" value="RelE/ParE_toxin"/>
</dbReference>
<dbReference type="Proteomes" id="UP001501757">
    <property type="component" value="Unassembled WGS sequence"/>
</dbReference>
<reference evidence="4" key="1">
    <citation type="journal article" date="2019" name="Int. J. Syst. Evol. Microbiol.">
        <title>The Global Catalogue of Microorganisms (GCM) 10K type strain sequencing project: providing services to taxonomists for standard genome sequencing and annotation.</title>
        <authorList>
            <consortium name="The Broad Institute Genomics Platform"/>
            <consortium name="The Broad Institute Genome Sequencing Center for Infectious Disease"/>
            <person name="Wu L."/>
            <person name="Ma J."/>
        </authorList>
    </citation>
    <scope>NUCLEOTIDE SEQUENCE [LARGE SCALE GENOMIC DNA]</scope>
    <source>
        <strain evidence="4">JCM 13378</strain>
    </source>
</reference>
<dbReference type="InterPro" id="IPR035093">
    <property type="entry name" value="RelE/ParE_toxin_dom_sf"/>
</dbReference>